<dbReference type="Gene3D" id="3.40.50.150">
    <property type="entry name" value="Vaccinia Virus protein VP39"/>
    <property type="match status" value="1"/>
</dbReference>
<dbReference type="CDD" id="cd02440">
    <property type="entry name" value="AdoMet_MTases"/>
    <property type="match status" value="1"/>
</dbReference>
<evidence type="ECO:0000313" key="5">
    <source>
        <dbReference type="EMBL" id="RCX04783.1"/>
    </source>
</evidence>
<keyword evidence="6" id="KW-1185">Reference proteome</keyword>
<evidence type="ECO:0000256" key="3">
    <source>
        <dbReference type="ARBA" id="ARBA00022679"/>
    </source>
</evidence>
<comment type="caution">
    <text evidence="5">The sequence shown here is derived from an EMBL/GenBank/DDBJ whole genome shotgun (WGS) entry which is preliminary data.</text>
</comment>
<protein>
    <submittedName>
        <fullName evidence="5">Thiopurine S-methyltransferase</fullName>
    </submittedName>
</protein>
<keyword evidence="3 5" id="KW-0808">Transferase</keyword>
<evidence type="ECO:0000256" key="1">
    <source>
        <dbReference type="ARBA" id="ARBA00022553"/>
    </source>
</evidence>
<name>A0A369A6K5_9FLAO</name>
<dbReference type="PANTHER" id="PTHR32183:SF6">
    <property type="entry name" value="CYSTEINE SULFINATE DESULFINASE_CYSTEINE DESULFURASE AND RELATED ENZYMES"/>
    <property type="match status" value="1"/>
</dbReference>
<dbReference type="Pfam" id="PF05724">
    <property type="entry name" value="TPMT"/>
    <property type="match status" value="1"/>
</dbReference>
<keyword evidence="1" id="KW-0597">Phosphoprotein</keyword>
<proteinExistence type="predicted"/>
<dbReference type="PANTHER" id="PTHR32183">
    <property type="match status" value="1"/>
</dbReference>
<dbReference type="InterPro" id="IPR029063">
    <property type="entry name" value="SAM-dependent_MTases_sf"/>
</dbReference>
<dbReference type="GO" id="GO:0032259">
    <property type="term" value="P:methylation"/>
    <property type="evidence" value="ECO:0007669"/>
    <property type="project" value="UniProtKB-KW"/>
</dbReference>
<dbReference type="EMBL" id="QPJS01000001">
    <property type="protein sequence ID" value="RCX04783.1"/>
    <property type="molecule type" value="Genomic_DNA"/>
</dbReference>
<evidence type="ECO:0000313" key="6">
    <source>
        <dbReference type="Proteomes" id="UP000253517"/>
    </source>
</evidence>
<sequence>MDPVILGEKYWTERWSIGQTGWDIGYPSPAIVEFVFNNISKDSKILIPGAGNAYEAEALYKAGYADVTVVDISKVPLENLKKRFPGFPEHRLVHSDFFNLPEEQYDLILEQTFFCALNPSLRDHYVKKSWSLLRKGGQLAGLLFDFPLSNEGPPFGGSYEEYMSRFSKFFKILSLEKTDKSIPQRAGKEFFIHLQKI</sequence>
<evidence type="ECO:0000256" key="2">
    <source>
        <dbReference type="ARBA" id="ARBA00022603"/>
    </source>
</evidence>
<keyword evidence="4" id="KW-0949">S-adenosyl-L-methionine</keyword>
<keyword evidence="2 5" id="KW-0489">Methyltransferase</keyword>
<accession>A0A369A6K5</accession>
<dbReference type="AlphaFoldDB" id="A0A369A6K5"/>
<reference evidence="5 6" key="1">
    <citation type="submission" date="2018-07" db="EMBL/GenBank/DDBJ databases">
        <title>Genomic Encyclopedia of Type Strains, Phase IV (KMG-IV): sequencing the most valuable type-strain genomes for metagenomic binning, comparative biology and taxonomic classification.</title>
        <authorList>
            <person name="Goeker M."/>
        </authorList>
    </citation>
    <scope>NUCLEOTIDE SEQUENCE [LARGE SCALE GENOMIC DNA]</scope>
    <source>
        <strain evidence="5 6">DSM 21410</strain>
    </source>
</reference>
<dbReference type="RefSeq" id="WP_037359573.1">
    <property type="nucleotide sequence ID" value="NZ_BHZF01000001.1"/>
</dbReference>
<evidence type="ECO:0000256" key="4">
    <source>
        <dbReference type="ARBA" id="ARBA00022691"/>
    </source>
</evidence>
<dbReference type="SUPFAM" id="SSF53335">
    <property type="entry name" value="S-adenosyl-L-methionine-dependent methyltransferases"/>
    <property type="match status" value="1"/>
</dbReference>
<dbReference type="GO" id="GO:0008757">
    <property type="term" value="F:S-adenosylmethionine-dependent methyltransferase activity"/>
    <property type="evidence" value="ECO:0007669"/>
    <property type="project" value="InterPro"/>
</dbReference>
<dbReference type="InterPro" id="IPR008854">
    <property type="entry name" value="TPMT"/>
</dbReference>
<organism evidence="5 6">
    <name type="scientific">Schleiferia thermophila</name>
    <dbReference type="NCBI Taxonomy" id="884107"/>
    <lineage>
        <taxon>Bacteria</taxon>
        <taxon>Pseudomonadati</taxon>
        <taxon>Bacteroidota</taxon>
        <taxon>Flavobacteriia</taxon>
        <taxon>Flavobacteriales</taxon>
        <taxon>Schleiferiaceae</taxon>
        <taxon>Schleiferia</taxon>
    </lineage>
</organism>
<dbReference type="Proteomes" id="UP000253517">
    <property type="component" value="Unassembled WGS sequence"/>
</dbReference>
<dbReference type="PROSITE" id="PS51585">
    <property type="entry name" value="SAM_MT_TPMT"/>
    <property type="match status" value="1"/>
</dbReference>
<gene>
    <name evidence="5" type="ORF">DES35_10153</name>
</gene>